<keyword evidence="3" id="KW-1185">Reference proteome</keyword>
<dbReference type="Proteomes" id="UP000041254">
    <property type="component" value="Unassembled WGS sequence"/>
</dbReference>
<evidence type="ECO:0000259" key="1">
    <source>
        <dbReference type="Pfam" id="PF01764"/>
    </source>
</evidence>
<accession>A0A0G4F688</accession>
<dbReference type="EMBL" id="CDMY01000381">
    <property type="protein sequence ID" value="CEM07926.1"/>
    <property type="molecule type" value="Genomic_DNA"/>
</dbReference>
<protein>
    <recommendedName>
        <fullName evidence="1">Fungal lipase-type domain-containing protein</fullName>
    </recommendedName>
</protein>
<dbReference type="InterPro" id="IPR029058">
    <property type="entry name" value="AB_hydrolase_fold"/>
</dbReference>
<dbReference type="Pfam" id="PF01764">
    <property type="entry name" value="Lipase_3"/>
    <property type="match status" value="1"/>
</dbReference>
<proteinExistence type="predicted"/>
<dbReference type="InParanoid" id="A0A0G4F688"/>
<name>A0A0G4F688_VITBC</name>
<dbReference type="OrthoDB" id="424277at2759"/>
<dbReference type="VEuPathDB" id="CryptoDB:Vbra_236"/>
<dbReference type="STRING" id="1169540.A0A0G4F688"/>
<reference evidence="2 3" key="1">
    <citation type="submission" date="2014-11" db="EMBL/GenBank/DDBJ databases">
        <authorList>
            <person name="Zhu J."/>
            <person name="Qi W."/>
            <person name="Song R."/>
        </authorList>
    </citation>
    <scope>NUCLEOTIDE SEQUENCE [LARGE SCALE GENOMIC DNA]</scope>
</reference>
<dbReference type="InterPro" id="IPR002921">
    <property type="entry name" value="Fungal_lipase-type"/>
</dbReference>
<dbReference type="Gene3D" id="3.40.50.1820">
    <property type="entry name" value="alpha/beta hydrolase"/>
    <property type="match status" value="1"/>
</dbReference>
<evidence type="ECO:0000313" key="2">
    <source>
        <dbReference type="EMBL" id="CEM07926.1"/>
    </source>
</evidence>
<dbReference type="PANTHER" id="PTHR45856:SF11">
    <property type="entry name" value="FUNGAL LIPASE-LIKE DOMAIN-CONTAINING PROTEIN"/>
    <property type="match status" value="1"/>
</dbReference>
<dbReference type="GO" id="GO:0006629">
    <property type="term" value="P:lipid metabolic process"/>
    <property type="evidence" value="ECO:0007669"/>
    <property type="project" value="InterPro"/>
</dbReference>
<dbReference type="InterPro" id="IPR051218">
    <property type="entry name" value="Sec_MonoDiacylglyc_Lipase"/>
</dbReference>
<gene>
    <name evidence="2" type="ORF">Vbra_236</name>
</gene>
<feature type="domain" description="Fungal lipase-type" evidence="1">
    <location>
        <begin position="118"/>
        <end position="253"/>
    </location>
</feature>
<dbReference type="CDD" id="cd00519">
    <property type="entry name" value="Lipase_3"/>
    <property type="match status" value="1"/>
</dbReference>
<dbReference type="PANTHER" id="PTHR45856">
    <property type="entry name" value="ALPHA/BETA-HYDROLASES SUPERFAMILY PROTEIN"/>
    <property type="match status" value="1"/>
</dbReference>
<organism evidence="2 3">
    <name type="scientific">Vitrella brassicaformis (strain CCMP3155)</name>
    <dbReference type="NCBI Taxonomy" id="1169540"/>
    <lineage>
        <taxon>Eukaryota</taxon>
        <taxon>Sar</taxon>
        <taxon>Alveolata</taxon>
        <taxon>Colpodellida</taxon>
        <taxon>Vitrellaceae</taxon>
        <taxon>Vitrella</taxon>
    </lineage>
</organism>
<dbReference type="AlphaFoldDB" id="A0A0G4F688"/>
<dbReference type="SUPFAM" id="SSF53474">
    <property type="entry name" value="alpha/beta-Hydrolases"/>
    <property type="match status" value="1"/>
</dbReference>
<evidence type="ECO:0000313" key="3">
    <source>
        <dbReference type="Proteomes" id="UP000041254"/>
    </source>
</evidence>
<sequence>MMATATTQTEKEKPRRFKFIPRHDVVRSLLSLSTLVYSYGDTWSLPDKTVPQDKPYAKNIDLKKDVPEEDREKYEIKQSVDWLDKVAPRGKVASFVNVNRTDLQAAVTSSATRGAVAVVFRGSESAKDWLYDIWIRKRQLSQPGVWVHDGFYEQLWGDGAYVKLRKALRKELTRLDRLPFRKIYVTGHSLGGALCTLCGYHLAIDMPDRDIIVVSFAAPRVGNSKFKEACKGLKNLHQLRMVNHGDIVTTIPWFAYQHVGDAIKQYDSDVKFLHEDKGWNKFWEFNMFNRPLAIPFTYHGTKVYWERFLANRRKWPSKR</sequence>